<organism evidence="2 3">
    <name type="scientific">Allacma fusca</name>
    <dbReference type="NCBI Taxonomy" id="39272"/>
    <lineage>
        <taxon>Eukaryota</taxon>
        <taxon>Metazoa</taxon>
        <taxon>Ecdysozoa</taxon>
        <taxon>Arthropoda</taxon>
        <taxon>Hexapoda</taxon>
        <taxon>Collembola</taxon>
        <taxon>Symphypleona</taxon>
        <taxon>Sminthuridae</taxon>
        <taxon>Allacma</taxon>
    </lineage>
</organism>
<dbReference type="GO" id="GO:0005790">
    <property type="term" value="C:smooth endoplasmic reticulum"/>
    <property type="evidence" value="ECO:0007669"/>
    <property type="project" value="TreeGrafter"/>
</dbReference>
<evidence type="ECO:0000313" key="3">
    <source>
        <dbReference type="Proteomes" id="UP000708208"/>
    </source>
</evidence>
<dbReference type="Pfam" id="PF21119">
    <property type="entry name" value="RYDR_Jsol"/>
    <property type="match status" value="1"/>
</dbReference>
<dbReference type="OrthoDB" id="7387063at2759"/>
<proteinExistence type="predicted"/>
<dbReference type="GO" id="GO:0005219">
    <property type="term" value="F:ryanodine-sensitive calcium-release channel activity"/>
    <property type="evidence" value="ECO:0007669"/>
    <property type="project" value="TreeGrafter"/>
</dbReference>
<feature type="domain" description="Ryanodine receptor junctional solenoid" evidence="1">
    <location>
        <begin position="1"/>
        <end position="241"/>
    </location>
</feature>
<dbReference type="GO" id="GO:0034704">
    <property type="term" value="C:calcium channel complex"/>
    <property type="evidence" value="ECO:0007669"/>
    <property type="project" value="TreeGrafter"/>
</dbReference>
<protein>
    <recommendedName>
        <fullName evidence="1">Ryanodine receptor junctional solenoid domain-containing protein</fullName>
    </recommendedName>
</protein>
<dbReference type="GO" id="GO:0033017">
    <property type="term" value="C:sarcoplasmic reticulum membrane"/>
    <property type="evidence" value="ECO:0007669"/>
    <property type="project" value="TreeGrafter"/>
</dbReference>
<dbReference type="GO" id="GO:0006941">
    <property type="term" value="P:striated muscle contraction"/>
    <property type="evidence" value="ECO:0007669"/>
    <property type="project" value="TreeGrafter"/>
</dbReference>
<dbReference type="AlphaFoldDB" id="A0A8J2P8Z8"/>
<dbReference type="Proteomes" id="UP000708208">
    <property type="component" value="Unassembled WGS sequence"/>
</dbReference>
<dbReference type="InterPro" id="IPR015925">
    <property type="entry name" value="Ryanodine_IP3_receptor"/>
</dbReference>
<keyword evidence="3" id="KW-1185">Reference proteome</keyword>
<dbReference type="PANTHER" id="PTHR46399:SF8">
    <property type="entry name" value="B30.2_SPRY DOMAIN-CONTAINING PROTEIN"/>
    <property type="match status" value="1"/>
</dbReference>
<sequence length="271" mass="31308">MVDPQTWDPEKVKANVFTFNRFPSESEDEEDHRKGLLQMELAEGVKLQMCYLLHHLNDIQLRHRVEAIVAFSHDYVGEVQTDQLRRYNEIKQSDLPSAVAAKKTREFRCPPVEQMKLVLGFKNLEEEEIENCPLGDVLRGNLQVFHDGLMSKVSLEGIIDAEGSEENQEETKGTMVSRVVNMLNIVKKLEPPEEITDLEEVKEKLPEEKFRKVLTGTIVRWAQESQFETPLLVREMFGLVHTENINCGKGWFLQTLFQVLSFSPLSYWTSL</sequence>
<dbReference type="GO" id="GO:0042383">
    <property type="term" value="C:sarcolemma"/>
    <property type="evidence" value="ECO:0007669"/>
    <property type="project" value="TreeGrafter"/>
</dbReference>
<name>A0A8J2P8Z8_9HEXA</name>
<accession>A0A8J2P8Z8</accession>
<comment type="caution">
    <text evidence="2">The sequence shown here is derived from an EMBL/GenBank/DDBJ whole genome shotgun (WGS) entry which is preliminary data.</text>
</comment>
<dbReference type="GO" id="GO:0014808">
    <property type="term" value="P:release of sequestered calcium ion into cytosol by sarcoplasmic reticulum"/>
    <property type="evidence" value="ECO:0007669"/>
    <property type="project" value="TreeGrafter"/>
</dbReference>
<reference evidence="2" key="1">
    <citation type="submission" date="2021-06" db="EMBL/GenBank/DDBJ databases">
        <authorList>
            <person name="Hodson N. C."/>
            <person name="Mongue J. A."/>
            <person name="Jaron S. K."/>
        </authorList>
    </citation>
    <scope>NUCLEOTIDE SEQUENCE</scope>
</reference>
<dbReference type="InterPro" id="IPR048581">
    <property type="entry name" value="RYDR_Jsol"/>
</dbReference>
<dbReference type="GO" id="GO:0030018">
    <property type="term" value="C:Z disc"/>
    <property type="evidence" value="ECO:0007669"/>
    <property type="project" value="TreeGrafter"/>
</dbReference>
<dbReference type="PANTHER" id="PTHR46399">
    <property type="entry name" value="B30.2/SPRY DOMAIN-CONTAINING PROTEIN"/>
    <property type="match status" value="1"/>
</dbReference>
<evidence type="ECO:0000313" key="2">
    <source>
        <dbReference type="EMBL" id="CAG7785382.1"/>
    </source>
</evidence>
<dbReference type="EMBL" id="CAJVCH010295306">
    <property type="protein sequence ID" value="CAG7785382.1"/>
    <property type="molecule type" value="Genomic_DNA"/>
</dbReference>
<gene>
    <name evidence="2" type="ORF">AFUS01_LOCUS24010</name>
</gene>
<evidence type="ECO:0000259" key="1">
    <source>
        <dbReference type="Pfam" id="PF21119"/>
    </source>
</evidence>